<dbReference type="EMBL" id="JAKWBI020000113">
    <property type="protein sequence ID" value="KAJ2902410.1"/>
    <property type="molecule type" value="Genomic_DNA"/>
</dbReference>
<comment type="caution">
    <text evidence="1">The sequence shown here is derived from an EMBL/GenBank/DDBJ whole genome shotgun (WGS) entry which is preliminary data.</text>
</comment>
<accession>A0AAD5WSF6</accession>
<gene>
    <name evidence="1" type="ORF">MKZ38_000599</name>
</gene>
<evidence type="ECO:0000313" key="1">
    <source>
        <dbReference type="EMBL" id="KAJ2902410.1"/>
    </source>
</evidence>
<dbReference type="AlphaFoldDB" id="A0AAD5WSF6"/>
<reference evidence="1" key="1">
    <citation type="submission" date="2022-07" db="EMBL/GenBank/DDBJ databases">
        <title>Draft genome sequence of Zalerion maritima ATCC 34329, a (micro)plastics degrading marine fungus.</title>
        <authorList>
            <person name="Paco A."/>
            <person name="Goncalves M.F.M."/>
            <person name="Rocha-Santos T.A.P."/>
            <person name="Alves A."/>
        </authorList>
    </citation>
    <scope>NUCLEOTIDE SEQUENCE</scope>
    <source>
        <strain evidence="1">ATCC 34329</strain>
    </source>
</reference>
<protein>
    <submittedName>
        <fullName evidence="1">Uncharacterized protein</fullName>
    </submittedName>
</protein>
<organism evidence="1 2">
    <name type="scientific">Zalerion maritima</name>
    <dbReference type="NCBI Taxonomy" id="339359"/>
    <lineage>
        <taxon>Eukaryota</taxon>
        <taxon>Fungi</taxon>
        <taxon>Dikarya</taxon>
        <taxon>Ascomycota</taxon>
        <taxon>Pezizomycotina</taxon>
        <taxon>Sordariomycetes</taxon>
        <taxon>Lulworthiomycetidae</taxon>
        <taxon>Lulworthiales</taxon>
        <taxon>Lulworthiaceae</taxon>
        <taxon>Zalerion</taxon>
    </lineage>
</organism>
<proteinExistence type="predicted"/>
<sequence>MMGNQNCHAEITFLDNVKWLARFRLTKTFSPPPEIHDYILRNEAATMHANPTRGTEKCKDKAVEKWKGDKSLQGLLELEANKVNKV</sequence>
<name>A0AAD5WSF6_9PEZI</name>
<keyword evidence="2" id="KW-1185">Reference proteome</keyword>
<dbReference type="Proteomes" id="UP001201980">
    <property type="component" value="Unassembled WGS sequence"/>
</dbReference>
<evidence type="ECO:0000313" key="2">
    <source>
        <dbReference type="Proteomes" id="UP001201980"/>
    </source>
</evidence>